<dbReference type="InterPro" id="IPR051806">
    <property type="entry name" value="HAD-like_SPP"/>
</dbReference>
<dbReference type="NCBIfam" id="TIGR01509">
    <property type="entry name" value="HAD-SF-IA-v3"/>
    <property type="match status" value="1"/>
</dbReference>
<keyword evidence="2" id="KW-1185">Reference proteome</keyword>
<dbReference type="Proteomes" id="UP000248764">
    <property type="component" value="Unassembled WGS sequence"/>
</dbReference>
<dbReference type="InterPro" id="IPR023214">
    <property type="entry name" value="HAD_sf"/>
</dbReference>
<dbReference type="PANTHER" id="PTHR43481:SF4">
    <property type="entry name" value="GLYCEROL-1-PHOSPHATE PHOSPHOHYDROLASE 1-RELATED"/>
    <property type="match status" value="1"/>
</dbReference>
<dbReference type="CDD" id="cd07505">
    <property type="entry name" value="HAD_BPGM-like"/>
    <property type="match status" value="1"/>
</dbReference>
<dbReference type="SFLD" id="SFLDG01135">
    <property type="entry name" value="C1.5.6:_HAD__Beta-PGM__Phospha"/>
    <property type="match status" value="1"/>
</dbReference>
<protein>
    <submittedName>
        <fullName evidence="1">HAD family hydrolase</fullName>
    </submittedName>
</protein>
<dbReference type="InterPro" id="IPR006439">
    <property type="entry name" value="HAD-SF_hydro_IA"/>
</dbReference>
<dbReference type="SFLD" id="SFLDG01129">
    <property type="entry name" value="C1.5:_HAD__Beta-PGM__Phosphata"/>
    <property type="match status" value="1"/>
</dbReference>
<sequence>MEPVSDGLDPGVDQVLAGRRAALLDLDGTLVDSEPANQAAYRAYFTARGWDAGPEVLRAFAGRRGEEVFAQLPGPWTGEDTDALVEGVLSHLDHEAHPLRPVPGAAELVRRLHAAGVAIALVTSAGRWWAERAIGDVLGIRDLFAELVTAETTSAGKPDPSPYLAGAAALGVPPADAVALEDTVPGVRSALSAGVGLVIGIATGTSPQVLLDGGAHRVVAGPAELLRS</sequence>
<dbReference type="InterPro" id="IPR036412">
    <property type="entry name" value="HAD-like_sf"/>
</dbReference>
<dbReference type="Gene3D" id="1.10.150.240">
    <property type="entry name" value="Putative phosphatase, domain 2"/>
    <property type="match status" value="1"/>
</dbReference>
<reference evidence="1 2" key="1">
    <citation type="submission" date="2018-01" db="EMBL/GenBank/DDBJ databases">
        <title>Draft genome sequence of Jiangella sp. GTF31.</title>
        <authorList>
            <person name="Sahin N."/>
            <person name="Ay H."/>
            <person name="Saygin H."/>
        </authorList>
    </citation>
    <scope>NUCLEOTIDE SEQUENCE [LARGE SCALE GENOMIC DNA]</scope>
    <source>
        <strain evidence="1 2">GTF31</strain>
    </source>
</reference>
<dbReference type="PRINTS" id="PR00413">
    <property type="entry name" value="HADHALOGNASE"/>
</dbReference>
<evidence type="ECO:0000313" key="2">
    <source>
        <dbReference type="Proteomes" id="UP000248764"/>
    </source>
</evidence>
<comment type="caution">
    <text evidence="1">The sequence shown here is derived from an EMBL/GenBank/DDBJ whole genome shotgun (WGS) entry which is preliminary data.</text>
</comment>
<gene>
    <name evidence="1" type="ORF">C1I92_10160</name>
</gene>
<dbReference type="GO" id="GO:0050308">
    <property type="term" value="F:sugar-phosphatase activity"/>
    <property type="evidence" value="ECO:0007669"/>
    <property type="project" value="TreeGrafter"/>
</dbReference>
<dbReference type="Gene3D" id="3.40.50.1000">
    <property type="entry name" value="HAD superfamily/HAD-like"/>
    <property type="match status" value="1"/>
</dbReference>
<dbReference type="PANTHER" id="PTHR43481">
    <property type="entry name" value="FRUCTOSE-1-PHOSPHATE PHOSPHATASE"/>
    <property type="match status" value="1"/>
</dbReference>
<name>A0A2W2BUF7_9ACTN</name>
<evidence type="ECO:0000313" key="1">
    <source>
        <dbReference type="EMBL" id="PZF84004.1"/>
    </source>
</evidence>
<proteinExistence type="predicted"/>
<dbReference type="SUPFAM" id="SSF56784">
    <property type="entry name" value="HAD-like"/>
    <property type="match status" value="1"/>
</dbReference>
<keyword evidence="1" id="KW-0378">Hydrolase</keyword>
<dbReference type="EMBL" id="POTW01000019">
    <property type="protein sequence ID" value="PZF84004.1"/>
    <property type="molecule type" value="Genomic_DNA"/>
</dbReference>
<dbReference type="InterPro" id="IPR023198">
    <property type="entry name" value="PGP-like_dom2"/>
</dbReference>
<accession>A0A2W2BUF7</accession>
<dbReference type="SFLD" id="SFLDS00003">
    <property type="entry name" value="Haloacid_Dehalogenase"/>
    <property type="match status" value="1"/>
</dbReference>
<organism evidence="1 2">
    <name type="scientific">Jiangella anatolica</name>
    <dbReference type="NCBI Taxonomy" id="2670374"/>
    <lineage>
        <taxon>Bacteria</taxon>
        <taxon>Bacillati</taxon>
        <taxon>Actinomycetota</taxon>
        <taxon>Actinomycetes</taxon>
        <taxon>Jiangellales</taxon>
        <taxon>Jiangellaceae</taxon>
        <taxon>Jiangella</taxon>
    </lineage>
</organism>
<dbReference type="Pfam" id="PF00702">
    <property type="entry name" value="Hydrolase"/>
    <property type="match status" value="1"/>
</dbReference>
<dbReference type="AlphaFoldDB" id="A0A2W2BUF7"/>